<dbReference type="EMBL" id="SOEG01000015">
    <property type="protein sequence ID" value="TDX51193.1"/>
    <property type="molecule type" value="Genomic_DNA"/>
</dbReference>
<evidence type="ECO:0000313" key="8">
    <source>
        <dbReference type="EMBL" id="TDX51193.1"/>
    </source>
</evidence>
<feature type="transmembrane region" description="Helical" evidence="7">
    <location>
        <begin position="362"/>
        <end position="383"/>
    </location>
</feature>
<evidence type="ECO:0000256" key="6">
    <source>
        <dbReference type="RuleBase" id="RU003732"/>
    </source>
</evidence>
<keyword evidence="5 7" id="KW-0472">Membrane</keyword>
<feature type="transmembrane region" description="Helical" evidence="7">
    <location>
        <begin position="44"/>
        <end position="69"/>
    </location>
</feature>
<dbReference type="NCBIfam" id="NF037979">
    <property type="entry name" value="Na_transp"/>
    <property type="match status" value="1"/>
</dbReference>
<comment type="subcellular location">
    <subcellularLocation>
        <location evidence="1">Membrane</location>
        <topology evidence="1">Multi-pass membrane protein</topology>
    </subcellularLocation>
</comment>
<keyword evidence="3 6" id="KW-0812">Transmembrane</keyword>
<dbReference type="InterPro" id="IPR037272">
    <property type="entry name" value="SNS_sf"/>
</dbReference>
<feature type="transmembrane region" description="Helical" evidence="7">
    <location>
        <begin position="461"/>
        <end position="484"/>
    </location>
</feature>
<gene>
    <name evidence="8" type="ORF">C7959_11569</name>
</gene>
<keyword evidence="4 7" id="KW-1133">Transmembrane helix</keyword>
<comment type="caution">
    <text evidence="8">The sequence shown here is derived from an EMBL/GenBank/DDBJ whole genome shotgun (WGS) entry which is preliminary data.</text>
</comment>
<evidence type="ECO:0000256" key="3">
    <source>
        <dbReference type="ARBA" id="ARBA00022692"/>
    </source>
</evidence>
<dbReference type="GO" id="GO:0035725">
    <property type="term" value="P:sodium ion transmembrane transport"/>
    <property type="evidence" value="ECO:0007669"/>
    <property type="project" value="TreeGrafter"/>
</dbReference>
<feature type="transmembrane region" description="Helical" evidence="7">
    <location>
        <begin position="12"/>
        <end position="32"/>
    </location>
</feature>
<feature type="transmembrane region" description="Helical" evidence="7">
    <location>
        <begin position="224"/>
        <end position="248"/>
    </location>
</feature>
<feature type="transmembrane region" description="Helical" evidence="7">
    <location>
        <begin position="429"/>
        <end position="449"/>
    </location>
</feature>
<dbReference type="GO" id="GO:0005886">
    <property type="term" value="C:plasma membrane"/>
    <property type="evidence" value="ECO:0007669"/>
    <property type="project" value="TreeGrafter"/>
</dbReference>
<evidence type="ECO:0000256" key="1">
    <source>
        <dbReference type="ARBA" id="ARBA00004141"/>
    </source>
</evidence>
<comment type="similarity">
    <text evidence="6">Belongs to the sodium:neurotransmitter symporter (SNF) (TC 2.A.22) family.</text>
</comment>
<dbReference type="PRINTS" id="PR00176">
    <property type="entry name" value="NANEUSMPORT"/>
</dbReference>
<dbReference type="PROSITE" id="PS50267">
    <property type="entry name" value="NA_NEUROTRAN_SYMP_3"/>
    <property type="match status" value="1"/>
</dbReference>
<keyword evidence="6" id="KW-0769">Symport</keyword>
<dbReference type="CDD" id="cd10334">
    <property type="entry name" value="SLC6sbd_u1"/>
    <property type="match status" value="1"/>
</dbReference>
<accession>A0A4R8H804</accession>
<feature type="transmembrane region" description="Helical" evidence="7">
    <location>
        <begin position="181"/>
        <end position="204"/>
    </location>
</feature>
<reference evidence="8 9" key="1">
    <citation type="submission" date="2019-03" db="EMBL/GenBank/DDBJ databases">
        <title>Subsurface microbial communities from deep shales in Ohio and West Virginia, USA.</title>
        <authorList>
            <person name="Wrighton K."/>
        </authorList>
    </citation>
    <scope>NUCLEOTIDE SEQUENCE [LARGE SCALE GENOMIC DNA]</scope>
    <source>
        <strain evidence="8 9">MSL 6dP</strain>
    </source>
</reference>
<dbReference type="Pfam" id="PF00209">
    <property type="entry name" value="SNF"/>
    <property type="match status" value="2"/>
</dbReference>
<dbReference type="PANTHER" id="PTHR11616">
    <property type="entry name" value="SODIUM/CHLORIDE DEPENDENT TRANSPORTER"/>
    <property type="match status" value="1"/>
</dbReference>
<evidence type="ECO:0000256" key="7">
    <source>
        <dbReference type="SAM" id="Phobius"/>
    </source>
</evidence>
<feature type="transmembrane region" description="Helical" evidence="7">
    <location>
        <begin position="389"/>
        <end position="409"/>
    </location>
</feature>
<dbReference type="GO" id="GO:0015293">
    <property type="term" value="F:symporter activity"/>
    <property type="evidence" value="ECO:0007669"/>
    <property type="project" value="UniProtKB-KW"/>
</dbReference>
<evidence type="ECO:0000313" key="9">
    <source>
        <dbReference type="Proteomes" id="UP000295832"/>
    </source>
</evidence>
<keyword evidence="2 6" id="KW-0813">Transport</keyword>
<dbReference type="RefSeq" id="WP_134117041.1">
    <property type="nucleotide sequence ID" value="NZ_SOEG01000015.1"/>
</dbReference>
<keyword evidence="9" id="KW-1185">Reference proteome</keyword>
<name>A0A4R8H804_9FIRM</name>
<dbReference type="AlphaFoldDB" id="A0A4R8H804"/>
<feature type="transmembrane region" description="Helical" evidence="7">
    <location>
        <begin position="260"/>
        <end position="285"/>
    </location>
</feature>
<dbReference type="PROSITE" id="PS00610">
    <property type="entry name" value="NA_NEUROTRAN_SYMP_1"/>
    <property type="match status" value="1"/>
</dbReference>
<organism evidence="8 9">
    <name type="scientific">Orenia marismortui</name>
    <dbReference type="NCBI Taxonomy" id="46469"/>
    <lineage>
        <taxon>Bacteria</taxon>
        <taxon>Bacillati</taxon>
        <taxon>Bacillota</taxon>
        <taxon>Clostridia</taxon>
        <taxon>Halanaerobiales</taxon>
        <taxon>Halobacteroidaceae</taxon>
        <taxon>Orenia</taxon>
    </lineage>
</organism>
<feature type="transmembrane region" description="Helical" evidence="7">
    <location>
        <begin position="320"/>
        <end position="341"/>
    </location>
</feature>
<feature type="transmembrane region" description="Helical" evidence="7">
    <location>
        <begin position="90"/>
        <end position="120"/>
    </location>
</feature>
<dbReference type="InterPro" id="IPR000175">
    <property type="entry name" value="Na/ntran_symport"/>
</dbReference>
<dbReference type="Proteomes" id="UP000295832">
    <property type="component" value="Unassembled WGS sequence"/>
</dbReference>
<proteinExistence type="inferred from homology"/>
<protein>
    <recommendedName>
        <fullName evidence="6">Transporter</fullName>
    </recommendedName>
</protein>
<sequence>MEKKETQRDQWGSRFGFILAAIGSAVGLGNIWRFPYMAYENGGGAFLVPYFFALLTAGIPLLVLEMGLGHKMRGSAPLSFRKIKEKYETLGWWTVLITFVVTVYYSVIIAWAVSFVFFAFKQSWGAKPDEFFFGEYLKMTNFWKIGGIRFNVLASLALVWGLNYLILFKGIKEGIEKASKIFMPLLAVLVVLITVRGITLPGAIEGINHFLEPDFSVLKDPSVWVSAYGQVFFTLSLGFGIMIAYASYLPKKSDVVNNAFITAFGNSGFSFLAGIAIFGVLGYMAQSQGVAFKEVVTSGIGLAFIAFPKAINLLPGFNGLFGALFFLCLVVSGLSSTISLIESFSSSIMDKFQMTRKKAVTIVCGLGFLGSAIFATGMGLVILDVVDHFLNNYGLAVVGLVECILLGYFWGLPNIKKHVNGISDFKVGVWWNIAIKSVTIPILTIMLAFKFKAEVTSLYGGYPLSSILTLGWGVVVGLIVLAYVMKNIKWNEDVLLDADIVKEEI</sequence>
<evidence type="ECO:0000256" key="4">
    <source>
        <dbReference type="ARBA" id="ARBA00022989"/>
    </source>
</evidence>
<dbReference type="SUPFAM" id="SSF161070">
    <property type="entry name" value="SNF-like"/>
    <property type="match status" value="1"/>
</dbReference>
<evidence type="ECO:0000256" key="2">
    <source>
        <dbReference type="ARBA" id="ARBA00022448"/>
    </source>
</evidence>
<feature type="transmembrane region" description="Helical" evidence="7">
    <location>
        <begin position="148"/>
        <end position="169"/>
    </location>
</feature>
<dbReference type="STRING" id="926561.GCA_000379025_02850"/>
<dbReference type="PANTHER" id="PTHR11616:SF240">
    <property type="entry name" value="BLOATED TUBULES, ISOFORM B-RELATED"/>
    <property type="match status" value="1"/>
</dbReference>
<evidence type="ECO:0000256" key="5">
    <source>
        <dbReference type="ARBA" id="ARBA00023136"/>
    </source>
</evidence>